<dbReference type="PANTHER" id="PTHR24189:SF50">
    <property type="entry name" value="ANKYRIN REPEAT AND SOCS BOX PROTEIN 2"/>
    <property type="match status" value="1"/>
</dbReference>
<organism evidence="5 6">
    <name type="scientific">Brevundimonas faecalis</name>
    <dbReference type="NCBI Taxonomy" id="947378"/>
    <lineage>
        <taxon>Bacteria</taxon>
        <taxon>Pseudomonadati</taxon>
        <taxon>Pseudomonadota</taxon>
        <taxon>Alphaproteobacteria</taxon>
        <taxon>Caulobacterales</taxon>
        <taxon>Caulobacteraceae</taxon>
        <taxon>Brevundimonas</taxon>
    </lineage>
</organism>
<evidence type="ECO:0000313" key="5">
    <source>
        <dbReference type="EMBL" id="MET4684149.1"/>
    </source>
</evidence>
<reference evidence="5 6" key="1">
    <citation type="submission" date="2024-06" db="EMBL/GenBank/DDBJ databases">
        <title>Sorghum-associated microbial communities from plants grown in Nebraska, USA.</title>
        <authorList>
            <person name="Schachtman D."/>
        </authorList>
    </citation>
    <scope>NUCLEOTIDE SEQUENCE [LARGE SCALE GENOMIC DNA]</scope>
    <source>
        <strain evidence="5 6">2814</strain>
    </source>
</reference>
<evidence type="ECO:0000313" key="6">
    <source>
        <dbReference type="Proteomes" id="UP001549313"/>
    </source>
</evidence>
<evidence type="ECO:0000256" key="1">
    <source>
        <dbReference type="ARBA" id="ARBA00022737"/>
    </source>
</evidence>
<dbReference type="Pfam" id="PF00023">
    <property type="entry name" value="Ank"/>
    <property type="match status" value="1"/>
</dbReference>
<protein>
    <submittedName>
        <fullName evidence="5">Ankyrin repeat protein</fullName>
    </submittedName>
</protein>
<dbReference type="InterPro" id="IPR036770">
    <property type="entry name" value="Ankyrin_rpt-contain_sf"/>
</dbReference>
<dbReference type="Proteomes" id="UP001549313">
    <property type="component" value="Unassembled WGS sequence"/>
</dbReference>
<dbReference type="PROSITE" id="PS50297">
    <property type="entry name" value="ANK_REP_REGION"/>
    <property type="match status" value="2"/>
</dbReference>
<feature type="repeat" description="ANK" evidence="3">
    <location>
        <begin position="663"/>
        <end position="688"/>
    </location>
</feature>
<dbReference type="Gene3D" id="1.25.40.20">
    <property type="entry name" value="Ankyrin repeat-containing domain"/>
    <property type="match status" value="2"/>
</dbReference>
<dbReference type="EMBL" id="JBEPTF010000002">
    <property type="protein sequence ID" value="MET4684149.1"/>
    <property type="molecule type" value="Genomic_DNA"/>
</dbReference>
<sequence>MDAGNSLSGLVVRILAAAAMPCVVLGGCATAVTSSSAVTPAADPLLLALTAPSADIETAVTRGEAEAQFAKAIILAHGLRGQPQDSARANTLRSQALSQRPGTTLTQYIPGINGQPGRVVPLVAQGAVGFSPVLAQKLDACIQTLSQFGSDAMTFDPRSWGDTDNGFERMEAENARRAETCGGSERYGHIAALWTWERPWRPWPLPNCETEDTRCHILSAKIQRLNGRDPRREAIDAAARGDFRLGATNHIGPMPQGWDTTGVTCRAWTRDMVGKWHVNQDVIRPGDPQHTAASASFIATYNRTLIQQPGFPFKDICGPDGGQPAQRHTGAIGSYADAARTKDTARLADVPASADINVKDVFGVTALSWATRNRDEPMAKALMEAGADPNTFDLNEPGPLAVALNADQFELAQVMLSRGAKLQGPTGRCERFGLFSGPPEGNNGCSWAGLLILKKRFDLLDELAAGPEGQTLLASGAYELDEAFLAAVRSNDRITIQRLSPHAGQNHRASITLKALDALGDRDVLMEYVAANGAETARSPAEAELWRIAARVRQAGPLDVLRTRGGDLNLLSPARLQTCGVAIRQGDGSLLELCIDEAIQRKQAIEAAVMAGDDAAFQNLLADVSDVRERNKPPLLGLVVQHGSVPMLEQILARGFDFQQPWMGESALILAARRGERERVRLLADAGARGLVQTIGMLGNLGNPPPGLQTIAFGSRNEDTERLPNNNGADNLEAIRIVAAEAARIEGPQALEASFKSAAYSGYNDVLEILLANGLDLRSARQPGEIWYAWAGLGQPCKPSTGRILLKAGLPTTYPASNFTRDTALHIVASRCMNPRSIDLLVSEGGMAVNILNIDGETPLDRATTYREEYLIAALKALGGRTAAELDPAAYAQRQNEERVSDDLDLEQSERN</sequence>
<proteinExistence type="predicted"/>
<dbReference type="PANTHER" id="PTHR24189">
    <property type="entry name" value="MYOTROPHIN"/>
    <property type="match status" value="1"/>
</dbReference>
<feature type="repeat" description="ANK" evidence="3">
    <location>
        <begin position="362"/>
        <end position="394"/>
    </location>
</feature>
<keyword evidence="2 3" id="KW-0040">ANK repeat</keyword>
<keyword evidence="6" id="KW-1185">Reference proteome</keyword>
<keyword evidence="1" id="KW-0677">Repeat</keyword>
<dbReference type="PROSITE" id="PS50088">
    <property type="entry name" value="ANK_REPEAT"/>
    <property type="match status" value="2"/>
</dbReference>
<dbReference type="InterPro" id="IPR002110">
    <property type="entry name" value="Ankyrin_rpt"/>
</dbReference>
<evidence type="ECO:0000256" key="2">
    <source>
        <dbReference type="ARBA" id="ARBA00023043"/>
    </source>
</evidence>
<dbReference type="SMART" id="SM00248">
    <property type="entry name" value="ANK"/>
    <property type="match status" value="7"/>
</dbReference>
<feature type="region of interest" description="Disordered" evidence="4">
    <location>
        <begin position="889"/>
        <end position="912"/>
    </location>
</feature>
<gene>
    <name evidence="5" type="ORF">ABIE19_002079</name>
</gene>
<name>A0ABV2RC52_9CAUL</name>
<dbReference type="InterPro" id="IPR050745">
    <property type="entry name" value="Multifunctional_regulatory"/>
</dbReference>
<evidence type="ECO:0000256" key="3">
    <source>
        <dbReference type="PROSITE-ProRule" id="PRU00023"/>
    </source>
</evidence>
<feature type="compositionally biased region" description="Basic and acidic residues" evidence="4">
    <location>
        <begin position="895"/>
        <end position="912"/>
    </location>
</feature>
<evidence type="ECO:0000256" key="4">
    <source>
        <dbReference type="SAM" id="MobiDB-lite"/>
    </source>
</evidence>
<comment type="caution">
    <text evidence="5">The sequence shown here is derived from an EMBL/GenBank/DDBJ whole genome shotgun (WGS) entry which is preliminary data.</text>
</comment>
<dbReference type="SUPFAM" id="SSF48403">
    <property type="entry name" value="Ankyrin repeat"/>
    <property type="match status" value="2"/>
</dbReference>
<accession>A0ABV2RC52</accession>